<gene>
    <name evidence="1" type="ORF">PRUPE_3G212200</name>
</gene>
<sequence>MVVFVMDLDSFGCASFYREKCCCSFSRCCLVSYIWCSLLLKSRNSMSGLVFSCNSQKNVEFAEWFSFSKRVMLVSS</sequence>
<protein>
    <submittedName>
        <fullName evidence="1">Uncharacterized protein</fullName>
    </submittedName>
</protein>
<organism evidence="1 2">
    <name type="scientific">Prunus persica</name>
    <name type="common">Peach</name>
    <name type="synonym">Amygdalus persica</name>
    <dbReference type="NCBI Taxonomy" id="3760"/>
    <lineage>
        <taxon>Eukaryota</taxon>
        <taxon>Viridiplantae</taxon>
        <taxon>Streptophyta</taxon>
        <taxon>Embryophyta</taxon>
        <taxon>Tracheophyta</taxon>
        <taxon>Spermatophyta</taxon>
        <taxon>Magnoliopsida</taxon>
        <taxon>eudicotyledons</taxon>
        <taxon>Gunneridae</taxon>
        <taxon>Pentapetalae</taxon>
        <taxon>rosids</taxon>
        <taxon>fabids</taxon>
        <taxon>Rosales</taxon>
        <taxon>Rosaceae</taxon>
        <taxon>Amygdaloideae</taxon>
        <taxon>Amygdaleae</taxon>
        <taxon>Prunus</taxon>
    </lineage>
</organism>
<accession>A0A251Q3G1</accession>
<dbReference type="AlphaFoldDB" id="A0A251Q3G1"/>
<reference evidence="1 2" key="1">
    <citation type="journal article" date="2013" name="Nat. Genet.">
        <title>The high-quality draft genome of peach (Prunus persica) identifies unique patterns of genetic diversity, domestication and genome evolution.</title>
        <authorList>
            <consortium name="International Peach Genome Initiative"/>
            <person name="Verde I."/>
            <person name="Abbott A.G."/>
            <person name="Scalabrin S."/>
            <person name="Jung S."/>
            <person name="Shu S."/>
            <person name="Marroni F."/>
            <person name="Zhebentyayeva T."/>
            <person name="Dettori M.T."/>
            <person name="Grimwood J."/>
            <person name="Cattonaro F."/>
            <person name="Zuccolo A."/>
            <person name="Rossini L."/>
            <person name="Jenkins J."/>
            <person name="Vendramin E."/>
            <person name="Meisel L.A."/>
            <person name="Decroocq V."/>
            <person name="Sosinski B."/>
            <person name="Prochnik S."/>
            <person name="Mitros T."/>
            <person name="Policriti A."/>
            <person name="Cipriani G."/>
            <person name="Dondini L."/>
            <person name="Ficklin S."/>
            <person name="Goodstein D.M."/>
            <person name="Xuan P."/>
            <person name="Del Fabbro C."/>
            <person name="Aramini V."/>
            <person name="Copetti D."/>
            <person name="Gonzalez S."/>
            <person name="Horner D.S."/>
            <person name="Falchi R."/>
            <person name="Lucas S."/>
            <person name="Mica E."/>
            <person name="Maldonado J."/>
            <person name="Lazzari B."/>
            <person name="Bielenberg D."/>
            <person name="Pirona R."/>
            <person name="Miculan M."/>
            <person name="Barakat A."/>
            <person name="Testolin R."/>
            <person name="Stella A."/>
            <person name="Tartarini S."/>
            <person name="Tonutti P."/>
            <person name="Arus P."/>
            <person name="Orellana A."/>
            <person name="Wells C."/>
            <person name="Main D."/>
            <person name="Vizzotto G."/>
            <person name="Silva H."/>
            <person name="Salamini F."/>
            <person name="Schmutz J."/>
            <person name="Morgante M."/>
            <person name="Rokhsar D.S."/>
        </authorList>
    </citation>
    <scope>NUCLEOTIDE SEQUENCE [LARGE SCALE GENOMIC DNA]</scope>
    <source>
        <strain evidence="2">cv. Nemared</strain>
    </source>
</reference>
<proteinExistence type="predicted"/>
<dbReference type="Gramene" id="ONI18381">
    <property type="protein sequence ID" value="ONI18381"/>
    <property type="gene ID" value="PRUPE_3G212200"/>
</dbReference>
<evidence type="ECO:0000313" key="1">
    <source>
        <dbReference type="EMBL" id="ONI18381.1"/>
    </source>
</evidence>
<keyword evidence="2" id="KW-1185">Reference proteome</keyword>
<evidence type="ECO:0000313" key="2">
    <source>
        <dbReference type="Proteomes" id="UP000006882"/>
    </source>
</evidence>
<dbReference type="Proteomes" id="UP000006882">
    <property type="component" value="Chromosome G3"/>
</dbReference>
<name>A0A251Q3G1_PRUPE</name>
<dbReference type="EMBL" id="CM007653">
    <property type="protein sequence ID" value="ONI18381.1"/>
    <property type="molecule type" value="Genomic_DNA"/>
</dbReference>